<evidence type="ECO:0000313" key="3">
    <source>
        <dbReference type="EMBL" id="KAI1881170.1"/>
    </source>
</evidence>
<sequence length="317" mass="34496">MDDVNVLCTDLASVYRTLDWTDWYGQAAGAKLNRQKTQAQFYGPWTATEKTGLPLTVTQTDLKILGEREEVSPVRGLAVGEPSTVWRNVNHPVLPNRLRDLAWMAAHEILPARAVMHSRGMSATPTCPRPGCGAPESVRHLLWECGAAEDLWATAGSLQFLCLPAGEVLNAQLVLYGVSQTKITSKDFAQLWLALNAVKDAIWTSRNLLVGKRMQIPPVAALQMAAATMKNRLCAHTDEGAGATRNKGPGGGGLASRGKTRKIKVASEPLNGAHRTAVVWENGPSFFCLFKDSPRSSTKKMQKSFFCVSSSNDFLTC</sequence>
<dbReference type="Pfam" id="PF13966">
    <property type="entry name" value="zf-RVT"/>
    <property type="match status" value="1"/>
</dbReference>
<dbReference type="OrthoDB" id="416119at2759"/>
<accession>A0A8T3CFR5</accession>
<feature type="domain" description="Reverse transcriptase zinc-binding" evidence="2">
    <location>
        <begin position="85"/>
        <end position="152"/>
    </location>
</feature>
<name>A0A8T3CFR5_9TELE</name>
<dbReference type="EMBL" id="JAERUA010000176">
    <property type="protein sequence ID" value="KAI1881170.1"/>
    <property type="molecule type" value="Genomic_DNA"/>
</dbReference>
<feature type="region of interest" description="Disordered" evidence="1">
    <location>
        <begin position="238"/>
        <end position="258"/>
    </location>
</feature>
<evidence type="ECO:0000313" key="4">
    <source>
        <dbReference type="Proteomes" id="UP000829720"/>
    </source>
</evidence>
<dbReference type="Proteomes" id="UP000829720">
    <property type="component" value="Unassembled WGS sequence"/>
</dbReference>
<comment type="caution">
    <text evidence="3">The sequence shown here is derived from an EMBL/GenBank/DDBJ whole genome shotgun (WGS) entry which is preliminary data.</text>
</comment>
<organism evidence="3 4">
    <name type="scientific">Albula goreensis</name>
    <dbReference type="NCBI Taxonomy" id="1534307"/>
    <lineage>
        <taxon>Eukaryota</taxon>
        <taxon>Metazoa</taxon>
        <taxon>Chordata</taxon>
        <taxon>Craniata</taxon>
        <taxon>Vertebrata</taxon>
        <taxon>Euteleostomi</taxon>
        <taxon>Actinopterygii</taxon>
        <taxon>Neopterygii</taxon>
        <taxon>Teleostei</taxon>
        <taxon>Albuliformes</taxon>
        <taxon>Albulidae</taxon>
        <taxon>Albula</taxon>
    </lineage>
</organism>
<dbReference type="InterPro" id="IPR026960">
    <property type="entry name" value="RVT-Znf"/>
</dbReference>
<proteinExistence type="predicted"/>
<protein>
    <recommendedName>
        <fullName evidence="2">Reverse transcriptase zinc-binding domain-containing protein</fullName>
    </recommendedName>
</protein>
<dbReference type="AlphaFoldDB" id="A0A8T3CFR5"/>
<evidence type="ECO:0000256" key="1">
    <source>
        <dbReference type="SAM" id="MobiDB-lite"/>
    </source>
</evidence>
<reference evidence="3" key="1">
    <citation type="submission" date="2021-01" db="EMBL/GenBank/DDBJ databases">
        <authorList>
            <person name="Zahm M."/>
            <person name="Roques C."/>
            <person name="Cabau C."/>
            <person name="Klopp C."/>
            <person name="Donnadieu C."/>
            <person name="Jouanno E."/>
            <person name="Lampietro C."/>
            <person name="Louis A."/>
            <person name="Herpin A."/>
            <person name="Echchiki A."/>
            <person name="Berthelot C."/>
            <person name="Parey E."/>
            <person name="Roest-Crollius H."/>
            <person name="Braasch I."/>
            <person name="Postlethwait J."/>
            <person name="Bobe J."/>
            <person name="Montfort J."/>
            <person name="Bouchez O."/>
            <person name="Begum T."/>
            <person name="Mejri S."/>
            <person name="Adams A."/>
            <person name="Chen W.-J."/>
            <person name="Guiguen Y."/>
        </authorList>
    </citation>
    <scope>NUCLEOTIDE SEQUENCE</scope>
    <source>
        <tissue evidence="3">Blood</tissue>
    </source>
</reference>
<keyword evidence="4" id="KW-1185">Reference proteome</keyword>
<gene>
    <name evidence="3" type="ORF">AGOR_G00252870</name>
</gene>
<evidence type="ECO:0000259" key="2">
    <source>
        <dbReference type="Pfam" id="PF13966"/>
    </source>
</evidence>